<evidence type="ECO:0000313" key="4">
    <source>
        <dbReference type="Proteomes" id="UP000003806"/>
    </source>
</evidence>
<name>H0UJX9_9BACT</name>
<organism evidence="3 4">
    <name type="scientific">Jonquetella anthropi DSM 22815</name>
    <dbReference type="NCBI Taxonomy" id="885272"/>
    <lineage>
        <taxon>Bacteria</taxon>
        <taxon>Thermotogati</taxon>
        <taxon>Synergistota</taxon>
        <taxon>Synergistia</taxon>
        <taxon>Synergistales</taxon>
        <taxon>Dethiosulfovibrionaceae</taxon>
        <taxon>Jonquetella</taxon>
    </lineage>
</organism>
<feature type="chain" id="PRO_5003540822" evidence="2">
    <location>
        <begin position="27"/>
        <end position="417"/>
    </location>
</feature>
<accession>H0UJX9</accession>
<dbReference type="RefSeq" id="WP_008522726.1">
    <property type="nucleotide sequence ID" value="NZ_CM001376.1"/>
</dbReference>
<dbReference type="Proteomes" id="UP000003806">
    <property type="component" value="Chromosome"/>
</dbReference>
<feature type="region of interest" description="Disordered" evidence="1">
    <location>
        <begin position="391"/>
        <end position="417"/>
    </location>
</feature>
<evidence type="ECO:0000256" key="1">
    <source>
        <dbReference type="SAM" id="MobiDB-lite"/>
    </source>
</evidence>
<evidence type="ECO:0000313" key="3">
    <source>
        <dbReference type="EMBL" id="EHM12989.1"/>
    </source>
</evidence>
<keyword evidence="2" id="KW-0732">Signal</keyword>
<dbReference type="HOGENOM" id="CLU_658530_0_0_0"/>
<feature type="signal peptide" evidence="2">
    <location>
        <begin position="1"/>
        <end position="26"/>
    </location>
</feature>
<feature type="compositionally biased region" description="Low complexity" evidence="1">
    <location>
        <begin position="55"/>
        <end position="64"/>
    </location>
</feature>
<dbReference type="EMBL" id="CM001376">
    <property type="protein sequence ID" value="EHM12989.1"/>
    <property type="molecule type" value="Genomic_DNA"/>
</dbReference>
<evidence type="ECO:0000256" key="2">
    <source>
        <dbReference type="SAM" id="SignalP"/>
    </source>
</evidence>
<sequence>MKFNTSRFHVLAALSCAVSLALLAVAYPSSGQAGTLKDLLGKFTGKTPGANQPAGQPTGQTSGQNGSGGSLKEFVLFDTNVQLPIAKIQLPADWSVSTKTSWNAQADNPVTFYVRAQAPDMKETLSLSTGFFMTYQYINASGMVITSDMTAQMYGNSPMAKILYPNHVVDLNEFMQQTIPTLMQISPSPNGKITDVRVLEAKVYPKQGNVLPEGMITKQSVADGTAVYQLKINGEDFYSLAYFKNYSTLINQDGMGYVAVFGPSGIFGYDIPVSKGPLQNAAQEFIRMVNSYKEDPYWQSLSTQFTTAVQQQRQRARNRQTQQMIDTNKYIAEQRQATIRNRQLSQERVNQGWNDVLTGTSRGVNTATGKELTYSSDFNHTWADQDNRIYQTNGNDNPNQIPALNGGGATWTEVQSR</sequence>
<feature type="region of interest" description="Disordered" evidence="1">
    <location>
        <begin position="46"/>
        <end position="67"/>
    </location>
</feature>
<keyword evidence="4" id="KW-1185">Reference proteome</keyword>
<feature type="compositionally biased region" description="Polar residues" evidence="1">
    <location>
        <begin position="391"/>
        <end position="402"/>
    </location>
</feature>
<gene>
    <name evidence="3" type="ORF">JonanDRAFT_0589</name>
</gene>
<protein>
    <submittedName>
        <fullName evidence="3">Uncharacterized protein</fullName>
    </submittedName>
</protein>
<proteinExistence type="predicted"/>
<reference evidence="3 4" key="1">
    <citation type="submission" date="2011-11" db="EMBL/GenBank/DDBJ databases">
        <title>The Noncontiguous Finished genome of Jonquetella anthropi DSM 22815.</title>
        <authorList>
            <consortium name="US DOE Joint Genome Institute (JGI-PGF)"/>
            <person name="Lucas S."/>
            <person name="Copeland A."/>
            <person name="Lapidus A."/>
            <person name="Glavina del Rio T."/>
            <person name="Dalin E."/>
            <person name="Tice H."/>
            <person name="Bruce D."/>
            <person name="Goodwin L."/>
            <person name="Pitluck S."/>
            <person name="Peters L."/>
            <person name="Mikhailova N."/>
            <person name="Held B."/>
            <person name="Kyrpides N."/>
            <person name="Mavromatis K."/>
            <person name="Ivanova N."/>
            <person name="Markowitz V."/>
            <person name="Cheng J.-F."/>
            <person name="Hugenholtz P."/>
            <person name="Woyke T."/>
            <person name="Wu D."/>
            <person name="Gronow S."/>
            <person name="Wellnitz S."/>
            <person name="Brambilla E."/>
            <person name="Klenk H.-P."/>
            <person name="Eisen J.A."/>
        </authorList>
    </citation>
    <scope>NUCLEOTIDE SEQUENCE [LARGE SCALE GENOMIC DNA]</scope>
    <source>
        <strain evidence="3 4">DSM 22815</strain>
    </source>
</reference>
<dbReference type="AlphaFoldDB" id="H0UJX9"/>